<gene>
    <name evidence="2" type="ORF">Tci_614750</name>
</gene>
<feature type="non-terminal residue" evidence="2">
    <location>
        <position position="1"/>
    </location>
</feature>
<sequence length="367" mass="42195">NINTAQAQQKAIDDALVAYADHPKFEKCNMRLKIDIKPKTATFHVVLGALALTPFYRTFLITVDVPSIYMQEFWVTVSIYKSSIRFTINKKKVSLDVDMFREIIQFCCKIPGQKFEDFPLEHDILSFIRDLGHSGDITYLTDVNLDYLHQPWRAFATIINKCLSGKETGIDKIRLSHAQILWKTPKPKYVRKKADYGTSPKKKLVQATKVTRIKTKAKVAKFDKKKQPAKKLKAKGLNVLYKVALTEVEQLKLATKEARHNFIVLTQVAQVMELILNQRFLMSNNKIFLVQMKELDDFEDDADINDDASDDNDEKEEYDDEFNVEEGEKMDEEEDNEVTKELYKDVNVNLGNTDVDHSGADQKNASE</sequence>
<feature type="compositionally biased region" description="Acidic residues" evidence="1">
    <location>
        <begin position="301"/>
        <end position="336"/>
    </location>
</feature>
<accession>A0A699JMN4</accession>
<feature type="region of interest" description="Disordered" evidence="1">
    <location>
        <begin position="301"/>
        <end position="367"/>
    </location>
</feature>
<dbReference type="AlphaFoldDB" id="A0A699JMN4"/>
<evidence type="ECO:0000256" key="1">
    <source>
        <dbReference type="SAM" id="MobiDB-lite"/>
    </source>
</evidence>
<organism evidence="2">
    <name type="scientific">Tanacetum cinerariifolium</name>
    <name type="common">Dalmatian daisy</name>
    <name type="synonym">Chrysanthemum cinerariifolium</name>
    <dbReference type="NCBI Taxonomy" id="118510"/>
    <lineage>
        <taxon>Eukaryota</taxon>
        <taxon>Viridiplantae</taxon>
        <taxon>Streptophyta</taxon>
        <taxon>Embryophyta</taxon>
        <taxon>Tracheophyta</taxon>
        <taxon>Spermatophyta</taxon>
        <taxon>Magnoliopsida</taxon>
        <taxon>eudicotyledons</taxon>
        <taxon>Gunneridae</taxon>
        <taxon>Pentapetalae</taxon>
        <taxon>asterids</taxon>
        <taxon>campanulids</taxon>
        <taxon>Asterales</taxon>
        <taxon>Asteraceae</taxon>
        <taxon>Asteroideae</taxon>
        <taxon>Anthemideae</taxon>
        <taxon>Anthemidinae</taxon>
        <taxon>Tanacetum</taxon>
    </lineage>
</organism>
<feature type="compositionally biased region" description="Basic and acidic residues" evidence="1">
    <location>
        <begin position="354"/>
        <end position="367"/>
    </location>
</feature>
<proteinExistence type="predicted"/>
<name>A0A699JMN4_TANCI</name>
<evidence type="ECO:0000313" key="2">
    <source>
        <dbReference type="EMBL" id="GFA42778.1"/>
    </source>
</evidence>
<comment type="caution">
    <text evidence="2">The sequence shown here is derived from an EMBL/GenBank/DDBJ whole genome shotgun (WGS) entry which is preliminary data.</text>
</comment>
<dbReference type="EMBL" id="BKCJ010422202">
    <property type="protein sequence ID" value="GFA42778.1"/>
    <property type="molecule type" value="Genomic_DNA"/>
</dbReference>
<protein>
    <submittedName>
        <fullName evidence="2">Uncharacterized protein</fullName>
    </submittedName>
</protein>
<reference evidence="2" key="1">
    <citation type="journal article" date="2019" name="Sci. Rep.">
        <title>Draft genome of Tanacetum cinerariifolium, the natural source of mosquito coil.</title>
        <authorList>
            <person name="Yamashiro T."/>
            <person name="Shiraishi A."/>
            <person name="Satake H."/>
            <person name="Nakayama K."/>
        </authorList>
    </citation>
    <scope>NUCLEOTIDE SEQUENCE</scope>
</reference>